<name>A0A0A9FCS8_ARUDO</name>
<sequence length="26" mass="2774">MAASKCNTKRCNSLAACIGFIEIVET</sequence>
<organism evidence="1">
    <name type="scientific">Arundo donax</name>
    <name type="common">Giant reed</name>
    <name type="synonym">Donax arundinaceus</name>
    <dbReference type="NCBI Taxonomy" id="35708"/>
    <lineage>
        <taxon>Eukaryota</taxon>
        <taxon>Viridiplantae</taxon>
        <taxon>Streptophyta</taxon>
        <taxon>Embryophyta</taxon>
        <taxon>Tracheophyta</taxon>
        <taxon>Spermatophyta</taxon>
        <taxon>Magnoliopsida</taxon>
        <taxon>Liliopsida</taxon>
        <taxon>Poales</taxon>
        <taxon>Poaceae</taxon>
        <taxon>PACMAD clade</taxon>
        <taxon>Arundinoideae</taxon>
        <taxon>Arundineae</taxon>
        <taxon>Arundo</taxon>
    </lineage>
</organism>
<proteinExistence type="predicted"/>
<reference evidence="1" key="2">
    <citation type="journal article" date="2015" name="Data Brief">
        <title>Shoot transcriptome of the giant reed, Arundo donax.</title>
        <authorList>
            <person name="Barrero R.A."/>
            <person name="Guerrero F.D."/>
            <person name="Moolhuijzen P."/>
            <person name="Goolsby J.A."/>
            <person name="Tidwell J."/>
            <person name="Bellgard S.E."/>
            <person name="Bellgard M.I."/>
        </authorList>
    </citation>
    <scope>NUCLEOTIDE SEQUENCE</scope>
    <source>
        <tissue evidence="1">Shoot tissue taken approximately 20 cm above the soil surface</tissue>
    </source>
</reference>
<reference evidence="1" key="1">
    <citation type="submission" date="2014-09" db="EMBL/GenBank/DDBJ databases">
        <authorList>
            <person name="Magalhaes I.L.F."/>
            <person name="Oliveira U."/>
            <person name="Santos F.R."/>
            <person name="Vidigal T.H.D.A."/>
            <person name="Brescovit A.D."/>
            <person name="Santos A.J."/>
        </authorList>
    </citation>
    <scope>NUCLEOTIDE SEQUENCE</scope>
    <source>
        <tissue evidence="1">Shoot tissue taken approximately 20 cm above the soil surface</tissue>
    </source>
</reference>
<evidence type="ECO:0000313" key="1">
    <source>
        <dbReference type="EMBL" id="JAE09024.1"/>
    </source>
</evidence>
<protein>
    <submittedName>
        <fullName evidence="1">Uncharacterized protein</fullName>
    </submittedName>
</protein>
<dbReference type="EMBL" id="GBRH01188872">
    <property type="protein sequence ID" value="JAE09024.1"/>
    <property type="molecule type" value="Transcribed_RNA"/>
</dbReference>
<accession>A0A0A9FCS8</accession>
<dbReference type="AlphaFoldDB" id="A0A0A9FCS8"/>